<evidence type="ECO:0000256" key="7">
    <source>
        <dbReference type="SAM" id="MobiDB-lite"/>
    </source>
</evidence>
<keyword evidence="2 5" id="KW-0251">Elongation factor</keyword>
<dbReference type="NCBIfam" id="TIGR00116">
    <property type="entry name" value="tsf"/>
    <property type="match status" value="1"/>
</dbReference>
<keyword evidence="4 5" id="KW-0496">Mitochondrion</keyword>
<keyword evidence="10" id="KW-1185">Reference proteome</keyword>
<dbReference type="CDD" id="cd14275">
    <property type="entry name" value="UBA_EF-Ts"/>
    <property type="match status" value="1"/>
</dbReference>
<dbReference type="PANTHER" id="PTHR11741:SF0">
    <property type="entry name" value="ELONGATION FACTOR TS, MITOCHONDRIAL"/>
    <property type="match status" value="1"/>
</dbReference>
<feature type="region of interest" description="Disordered" evidence="7">
    <location>
        <begin position="282"/>
        <end position="332"/>
    </location>
</feature>
<dbReference type="Pfam" id="PF00889">
    <property type="entry name" value="EF_TS"/>
    <property type="match status" value="1"/>
</dbReference>
<dbReference type="InterPro" id="IPR009060">
    <property type="entry name" value="UBA-like_sf"/>
</dbReference>
<dbReference type="AlphaFoldDB" id="A0A8S4P8F6"/>
<dbReference type="InterPro" id="IPR001816">
    <property type="entry name" value="Transl_elong_EFTs/EF1B"/>
</dbReference>
<dbReference type="SUPFAM" id="SSF46934">
    <property type="entry name" value="UBA-like"/>
    <property type="match status" value="1"/>
</dbReference>
<evidence type="ECO:0000256" key="1">
    <source>
        <dbReference type="ARBA" id="ARBA00005532"/>
    </source>
</evidence>
<sequence>MSTCQQVLIDTEVALLNDLCSVNKGYNCNAGSMHQLSSITRALHTSSMFWSKVSKESLSKLRKKTGFTFSNCKKALQKFDNDMVKAEEWLHEEAQKAGWTKATKLHGRTMSHGLIALQSEAQHTVMIEMNCETDFVARNSKFQDLVSSVTAACAQQTRQWTQPKVVLDQEEVGKLVIGDKTVADTVALAVGDIGENMRVRRLAYMNSTNNRVGYYVHSANSNPDSPTKCIMGKFGAMVSFTATDNDRVSKLSLKEVGRQLAQHVVGMNPQSIGKPSDIDAHIAASSQSKQEPEPPIVAPTESDTTGQAESEQEYIDPDLDSEPPARREKDDSRIILQDFLNDPDIYVYEFLDQNNAEIQDFVRYECGENIEES</sequence>
<evidence type="ECO:0000256" key="4">
    <source>
        <dbReference type="ARBA" id="ARBA00023128"/>
    </source>
</evidence>
<name>A0A8S4P8F6_OWEFU</name>
<dbReference type="SUPFAM" id="SSF54713">
    <property type="entry name" value="Elongation factor Ts (EF-Ts), dimerisation domain"/>
    <property type="match status" value="1"/>
</dbReference>
<dbReference type="InterPro" id="IPR018101">
    <property type="entry name" value="Transl_elong_Ts_CS"/>
</dbReference>
<comment type="function">
    <text evidence="5 6">Associates with the EF-Tu.GDP complex and induces the exchange of GDP to GTP. It remains bound to the aminoacyl-tRNA.EF-Tu.GTP complex up to the GTP hydrolysis stage on the ribosome.</text>
</comment>
<feature type="compositionally biased region" description="Acidic residues" evidence="7">
    <location>
        <begin position="310"/>
        <end position="321"/>
    </location>
</feature>
<evidence type="ECO:0000256" key="3">
    <source>
        <dbReference type="ARBA" id="ARBA00022917"/>
    </source>
</evidence>
<dbReference type="HAMAP" id="MF_00050">
    <property type="entry name" value="EF_Ts"/>
    <property type="match status" value="1"/>
</dbReference>
<dbReference type="InterPro" id="IPR014039">
    <property type="entry name" value="Transl_elong_EFTs/EF1B_dimer"/>
</dbReference>
<dbReference type="FunFam" id="1.10.8.10:FF:000031">
    <property type="entry name" value="Elongation factor Ts, mitochondrial"/>
    <property type="match status" value="1"/>
</dbReference>
<dbReference type="OrthoDB" id="277235at2759"/>
<dbReference type="PROSITE" id="PS01127">
    <property type="entry name" value="EF_TS_2"/>
    <property type="match status" value="1"/>
</dbReference>
<evidence type="ECO:0000313" key="9">
    <source>
        <dbReference type="EMBL" id="CAH1789431.1"/>
    </source>
</evidence>
<evidence type="ECO:0000259" key="8">
    <source>
        <dbReference type="Pfam" id="PF00889"/>
    </source>
</evidence>
<comment type="subcellular location">
    <subcellularLocation>
        <location evidence="5">Mitochondrion</location>
    </subcellularLocation>
</comment>
<accession>A0A8S4P8F6</accession>
<dbReference type="InterPro" id="IPR036402">
    <property type="entry name" value="EF-Ts_dimer_sf"/>
</dbReference>
<dbReference type="Gene3D" id="3.30.479.20">
    <property type="entry name" value="Elongation factor Ts, dimerisation domain"/>
    <property type="match status" value="2"/>
</dbReference>
<dbReference type="Pfam" id="PF25025">
    <property type="entry name" value="EF-Ts_N"/>
    <property type="match status" value="1"/>
</dbReference>
<dbReference type="PANTHER" id="PTHR11741">
    <property type="entry name" value="ELONGATION FACTOR TS"/>
    <property type="match status" value="1"/>
</dbReference>
<dbReference type="GO" id="GO:0003746">
    <property type="term" value="F:translation elongation factor activity"/>
    <property type="evidence" value="ECO:0007669"/>
    <property type="project" value="UniProtKB-UniRule"/>
</dbReference>
<reference evidence="9" key="1">
    <citation type="submission" date="2022-03" db="EMBL/GenBank/DDBJ databases">
        <authorList>
            <person name="Martin C."/>
        </authorList>
    </citation>
    <scope>NUCLEOTIDE SEQUENCE</scope>
</reference>
<feature type="domain" description="Translation elongation factor EFTs/EF1B dimerisation" evidence="8">
    <location>
        <begin position="125"/>
        <end position="368"/>
    </location>
</feature>
<dbReference type="EMBL" id="CAIIXF020000007">
    <property type="protein sequence ID" value="CAH1789431.1"/>
    <property type="molecule type" value="Genomic_DNA"/>
</dbReference>
<organism evidence="9 10">
    <name type="scientific">Owenia fusiformis</name>
    <name type="common">Polychaete worm</name>
    <dbReference type="NCBI Taxonomy" id="6347"/>
    <lineage>
        <taxon>Eukaryota</taxon>
        <taxon>Metazoa</taxon>
        <taxon>Spiralia</taxon>
        <taxon>Lophotrochozoa</taxon>
        <taxon>Annelida</taxon>
        <taxon>Polychaeta</taxon>
        <taxon>Sedentaria</taxon>
        <taxon>Canalipalpata</taxon>
        <taxon>Sabellida</taxon>
        <taxon>Oweniida</taxon>
        <taxon>Oweniidae</taxon>
        <taxon>Owenia</taxon>
    </lineage>
</organism>
<evidence type="ECO:0000256" key="2">
    <source>
        <dbReference type="ARBA" id="ARBA00022768"/>
    </source>
</evidence>
<protein>
    <recommendedName>
        <fullName evidence="5">Elongation factor Ts, mitochondrial</fullName>
        <shortName evidence="5">EF-Ts</shortName>
        <shortName evidence="5">EF-TsMt</shortName>
    </recommendedName>
</protein>
<gene>
    <name evidence="9" type="ORF">OFUS_LOCUS14788</name>
</gene>
<comment type="similarity">
    <text evidence="1 5 6">Belongs to the EF-Ts family.</text>
</comment>
<keyword evidence="3 5" id="KW-0648">Protein biosynthesis</keyword>
<proteinExistence type="inferred from homology"/>
<dbReference type="GO" id="GO:0005739">
    <property type="term" value="C:mitochondrion"/>
    <property type="evidence" value="ECO:0007669"/>
    <property type="project" value="UniProtKB-SubCell"/>
</dbReference>
<dbReference type="Gene3D" id="1.10.8.10">
    <property type="entry name" value="DNA helicase RuvA subunit, C-terminal domain"/>
    <property type="match status" value="1"/>
</dbReference>
<evidence type="ECO:0000313" key="10">
    <source>
        <dbReference type="Proteomes" id="UP000749559"/>
    </source>
</evidence>
<dbReference type="GO" id="GO:0070125">
    <property type="term" value="P:mitochondrial translational elongation"/>
    <property type="evidence" value="ECO:0007669"/>
    <property type="project" value="TreeGrafter"/>
</dbReference>
<comment type="caution">
    <text evidence="9">The sequence shown here is derived from an EMBL/GenBank/DDBJ whole genome shotgun (WGS) entry which is preliminary data.</text>
</comment>
<evidence type="ECO:0000256" key="6">
    <source>
        <dbReference type="RuleBase" id="RU000642"/>
    </source>
</evidence>
<evidence type="ECO:0000256" key="5">
    <source>
        <dbReference type="HAMAP-Rule" id="MF_03135"/>
    </source>
</evidence>
<dbReference type="Proteomes" id="UP000749559">
    <property type="component" value="Unassembled WGS sequence"/>
</dbReference>
<feature type="compositionally biased region" description="Basic and acidic residues" evidence="7">
    <location>
        <begin position="323"/>
        <end position="332"/>
    </location>
</feature>